<protein>
    <recommendedName>
        <fullName evidence="2">DMAP1-binding domain-containing protein</fullName>
    </recommendedName>
</protein>
<dbReference type="PROSITE" id="PS51912">
    <property type="entry name" value="DMAP1_BIND"/>
    <property type="match status" value="1"/>
</dbReference>
<dbReference type="AlphaFoldDB" id="A0A016VMI6"/>
<dbReference type="Pfam" id="PF06464">
    <property type="entry name" value="DMAP_binding"/>
    <property type="match status" value="1"/>
</dbReference>
<dbReference type="InterPro" id="IPR010506">
    <property type="entry name" value="DMAP1-bd"/>
</dbReference>
<dbReference type="STRING" id="53326.A0A016VMI6"/>
<evidence type="ECO:0000259" key="2">
    <source>
        <dbReference type="PROSITE" id="PS51912"/>
    </source>
</evidence>
<feature type="region of interest" description="Disordered" evidence="1">
    <location>
        <begin position="103"/>
        <end position="166"/>
    </location>
</feature>
<evidence type="ECO:0000313" key="3">
    <source>
        <dbReference type="EMBL" id="EYC28824.1"/>
    </source>
</evidence>
<accession>A0A016VMI6</accession>
<evidence type="ECO:0000256" key="1">
    <source>
        <dbReference type="SAM" id="MobiDB-lite"/>
    </source>
</evidence>
<feature type="domain" description="DMAP1-binding" evidence="2">
    <location>
        <begin position="5"/>
        <end position="121"/>
    </location>
</feature>
<dbReference type="SMART" id="SM01137">
    <property type="entry name" value="DMAP_binding"/>
    <property type="match status" value="1"/>
</dbReference>
<reference evidence="4" key="1">
    <citation type="journal article" date="2015" name="Nat. Genet.">
        <title>The genome and transcriptome of the zoonotic hookworm Ancylostoma ceylanicum identify infection-specific gene families.</title>
        <authorList>
            <person name="Schwarz E.M."/>
            <person name="Hu Y."/>
            <person name="Antoshechkin I."/>
            <person name="Miller M.M."/>
            <person name="Sternberg P.W."/>
            <person name="Aroian R.V."/>
        </authorList>
    </citation>
    <scope>NUCLEOTIDE SEQUENCE</scope>
    <source>
        <strain evidence="4">HY135</strain>
    </source>
</reference>
<sequence>MLEQDLAHLPDEVREQLAILELELSEGDITQKGYEKKRNLILAKFTKGCNAGPGQSKGSPGTRAHRQHQRRLTRDETRFHSEIRAEAVQQALAEYSQGYKERPSIVQPIKRPTESRGRYSRASDSSSDDDDSLVGSLKRKTQPTGKHNAGLGGSRNGNSAPPDVTGGAAVEAMLRRVREQHEIKLQIQRETESRPKVSSPKAADDAKIEVRPCKRIEQTTKIDDDVEQATRLIDEVVYVNQDCIKSSDGRTTPPNANNYQNAIFLQKKLPKLSQKLQQVVNCLQRQRLATSQVVDKFLSRQLVDKKRRKQVVNRLWVEKVSHAAIVQFSGESRRVAVIGAFGY</sequence>
<proteinExistence type="predicted"/>
<organism evidence="3 4">
    <name type="scientific">Ancylostoma ceylanicum</name>
    <dbReference type="NCBI Taxonomy" id="53326"/>
    <lineage>
        <taxon>Eukaryota</taxon>
        <taxon>Metazoa</taxon>
        <taxon>Ecdysozoa</taxon>
        <taxon>Nematoda</taxon>
        <taxon>Chromadorea</taxon>
        <taxon>Rhabditida</taxon>
        <taxon>Rhabditina</taxon>
        <taxon>Rhabditomorpha</taxon>
        <taxon>Strongyloidea</taxon>
        <taxon>Ancylostomatidae</taxon>
        <taxon>Ancylostomatinae</taxon>
        <taxon>Ancylostoma</taxon>
    </lineage>
</organism>
<feature type="region of interest" description="Disordered" evidence="1">
    <location>
        <begin position="48"/>
        <end position="80"/>
    </location>
</feature>
<name>A0A016VMI6_9BILA</name>
<evidence type="ECO:0000313" key="4">
    <source>
        <dbReference type="Proteomes" id="UP000024635"/>
    </source>
</evidence>
<gene>
    <name evidence="3" type="primary">Acey_s0007.g3448</name>
    <name evidence="3" type="synonym">Acey-F28B3.4</name>
    <name evidence="3" type="ORF">Y032_0007g3448</name>
</gene>
<dbReference type="EMBL" id="JARK01001343">
    <property type="protein sequence ID" value="EYC28824.1"/>
    <property type="molecule type" value="Genomic_DNA"/>
</dbReference>
<keyword evidence="4" id="KW-1185">Reference proteome</keyword>
<dbReference type="Proteomes" id="UP000024635">
    <property type="component" value="Unassembled WGS sequence"/>
</dbReference>
<comment type="caution">
    <text evidence="3">The sequence shown here is derived from an EMBL/GenBank/DDBJ whole genome shotgun (WGS) entry which is preliminary data.</text>
</comment>
<dbReference type="OrthoDB" id="263283at2759"/>